<evidence type="ECO:0000313" key="1">
    <source>
        <dbReference type="EMBL" id="MBL4937007.1"/>
    </source>
</evidence>
<gene>
    <name evidence="1" type="ORF">JK636_14730</name>
</gene>
<comment type="caution">
    <text evidence="1">The sequence shown here is derived from an EMBL/GenBank/DDBJ whole genome shotgun (WGS) entry which is preliminary data.</text>
</comment>
<dbReference type="Proteomes" id="UP000632377">
    <property type="component" value="Unassembled WGS sequence"/>
</dbReference>
<proteinExistence type="predicted"/>
<reference evidence="1 2" key="1">
    <citation type="submission" date="2021-01" db="EMBL/GenBank/DDBJ databases">
        <title>Genome public.</title>
        <authorList>
            <person name="Liu C."/>
            <person name="Sun Q."/>
        </authorList>
    </citation>
    <scope>NUCLEOTIDE SEQUENCE [LARGE SCALE GENOMIC DNA]</scope>
    <source>
        <strain evidence="1 2">YIM B02515</strain>
    </source>
</reference>
<accession>A0ABS1TCA2</accession>
<dbReference type="EMBL" id="JAESWC010000009">
    <property type="protein sequence ID" value="MBL4937007.1"/>
    <property type="molecule type" value="Genomic_DNA"/>
</dbReference>
<sequence>MELSVLIGQFPIKHDIKENLKNILFILGKSEKDDLVVLPEGALSGYSDDISQCRMM</sequence>
<evidence type="ECO:0008006" key="3">
    <source>
        <dbReference type="Google" id="ProtNLM"/>
    </source>
</evidence>
<dbReference type="RefSeq" id="WP_202749762.1">
    <property type="nucleotide sequence ID" value="NZ_JAESWC010000009.1"/>
</dbReference>
<dbReference type="InterPro" id="IPR036526">
    <property type="entry name" value="C-N_Hydrolase_sf"/>
</dbReference>
<name>A0ABS1TCA2_9CLOT</name>
<dbReference type="SUPFAM" id="SSF56317">
    <property type="entry name" value="Carbon-nitrogen hydrolase"/>
    <property type="match status" value="1"/>
</dbReference>
<protein>
    <recommendedName>
        <fullName evidence="3">CN hydrolase domain-containing protein</fullName>
    </recommendedName>
</protein>
<organism evidence="1 2">
    <name type="scientific">Clostridium rhizosphaerae</name>
    <dbReference type="NCBI Taxonomy" id="2803861"/>
    <lineage>
        <taxon>Bacteria</taxon>
        <taxon>Bacillati</taxon>
        <taxon>Bacillota</taxon>
        <taxon>Clostridia</taxon>
        <taxon>Eubacteriales</taxon>
        <taxon>Clostridiaceae</taxon>
        <taxon>Clostridium</taxon>
    </lineage>
</organism>
<keyword evidence="2" id="KW-1185">Reference proteome</keyword>
<evidence type="ECO:0000313" key="2">
    <source>
        <dbReference type="Proteomes" id="UP000632377"/>
    </source>
</evidence>